<name>A0A3M7R0Q3_BRAPC</name>
<reference evidence="1 2" key="1">
    <citation type="journal article" date="2018" name="Sci. Rep.">
        <title>Genomic signatures of local adaptation to the degree of environmental predictability in rotifers.</title>
        <authorList>
            <person name="Franch-Gras L."/>
            <person name="Hahn C."/>
            <person name="Garcia-Roger E.M."/>
            <person name="Carmona M.J."/>
            <person name="Serra M."/>
            <person name="Gomez A."/>
        </authorList>
    </citation>
    <scope>NUCLEOTIDE SEQUENCE [LARGE SCALE GENOMIC DNA]</scope>
    <source>
        <strain evidence="1">HYR1</strain>
    </source>
</reference>
<evidence type="ECO:0000313" key="1">
    <source>
        <dbReference type="EMBL" id="RNA16815.1"/>
    </source>
</evidence>
<dbReference type="Proteomes" id="UP000276133">
    <property type="component" value="Unassembled WGS sequence"/>
</dbReference>
<comment type="caution">
    <text evidence="1">The sequence shown here is derived from an EMBL/GenBank/DDBJ whole genome shotgun (WGS) entry which is preliminary data.</text>
</comment>
<accession>A0A3M7R0Q3</accession>
<dbReference type="AlphaFoldDB" id="A0A3M7R0Q3"/>
<protein>
    <submittedName>
        <fullName evidence="1">Uncharacterized protein</fullName>
    </submittedName>
</protein>
<sequence length="61" mass="7301">MRIKSKQIDFNRNHLLRWGQKKPKIFKIPINITISNCSLFEIEKKVKKEKKTISTTKEKKS</sequence>
<keyword evidence="2" id="KW-1185">Reference proteome</keyword>
<organism evidence="1 2">
    <name type="scientific">Brachionus plicatilis</name>
    <name type="common">Marine rotifer</name>
    <name type="synonym">Brachionus muelleri</name>
    <dbReference type="NCBI Taxonomy" id="10195"/>
    <lineage>
        <taxon>Eukaryota</taxon>
        <taxon>Metazoa</taxon>
        <taxon>Spiralia</taxon>
        <taxon>Gnathifera</taxon>
        <taxon>Rotifera</taxon>
        <taxon>Eurotatoria</taxon>
        <taxon>Monogononta</taxon>
        <taxon>Pseudotrocha</taxon>
        <taxon>Ploima</taxon>
        <taxon>Brachionidae</taxon>
        <taxon>Brachionus</taxon>
    </lineage>
</organism>
<dbReference type="EMBL" id="REGN01004617">
    <property type="protein sequence ID" value="RNA16815.1"/>
    <property type="molecule type" value="Genomic_DNA"/>
</dbReference>
<evidence type="ECO:0000313" key="2">
    <source>
        <dbReference type="Proteomes" id="UP000276133"/>
    </source>
</evidence>
<proteinExistence type="predicted"/>
<gene>
    <name evidence="1" type="ORF">BpHYR1_050190</name>
</gene>